<dbReference type="Proteomes" id="UP001590951">
    <property type="component" value="Unassembled WGS sequence"/>
</dbReference>
<keyword evidence="2" id="KW-1185">Reference proteome</keyword>
<dbReference type="InterPro" id="IPR013785">
    <property type="entry name" value="Aldolase_TIM"/>
</dbReference>
<reference evidence="1 2" key="1">
    <citation type="submission" date="2024-09" db="EMBL/GenBank/DDBJ databases">
        <title>Rethinking Asexuality: The Enigmatic Case of Functional Sexual Genes in Lepraria (Stereocaulaceae).</title>
        <authorList>
            <person name="Doellman M."/>
            <person name="Sun Y."/>
            <person name="Barcenas-Pena A."/>
            <person name="Lumbsch H.T."/>
            <person name="Grewe F."/>
        </authorList>
    </citation>
    <scope>NUCLEOTIDE SEQUENCE [LARGE SCALE GENOMIC DNA]</scope>
    <source>
        <strain evidence="1 2">Grewe 0041</strain>
    </source>
</reference>
<proteinExistence type="predicted"/>
<evidence type="ECO:0000313" key="2">
    <source>
        <dbReference type="Proteomes" id="UP001590951"/>
    </source>
</evidence>
<comment type="caution">
    <text evidence="1">The sequence shown here is derived from an EMBL/GenBank/DDBJ whole genome shotgun (WGS) entry which is preliminary data.</text>
</comment>
<name>A0ABR4AXU0_9LECA</name>
<protein>
    <submittedName>
        <fullName evidence="1">Uncharacterized protein</fullName>
    </submittedName>
</protein>
<evidence type="ECO:0000313" key="1">
    <source>
        <dbReference type="EMBL" id="KAL2049489.1"/>
    </source>
</evidence>
<organism evidence="1 2">
    <name type="scientific">Lepraria finkii</name>
    <dbReference type="NCBI Taxonomy" id="1340010"/>
    <lineage>
        <taxon>Eukaryota</taxon>
        <taxon>Fungi</taxon>
        <taxon>Dikarya</taxon>
        <taxon>Ascomycota</taxon>
        <taxon>Pezizomycotina</taxon>
        <taxon>Lecanoromycetes</taxon>
        <taxon>OSLEUM clade</taxon>
        <taxon>Lecanoromycetidae</taxon>
        <taxon>Lecanorales</taxon>
        <taxon>Lecanorineae</taxon>
        <taxon>Stereocaulaceae</taxon>
        <taxon>Lepraria</taxon>
    </lineage>
</organism>
<dbReference type="EMBL" id="JBHFEH010000063">
    <property type="protein sequence ID" value="KAL2049489.1"/>
    <property type="molecule type" value="Genomic_DNA"/>
</dbReference>
<dbReference type="Gene3D" id="3.20.20.70">
    <property type="entry name" value="Aldolase class I"/>
    <property type="match status" value="1"/>
</dbReference>
<accession>A0ABR4AXU0</accession>
<gene>
    <name evidence="1" type="ORF">ABVK25_010284</name>
</gene>
<sequence length="107" mass="11601">MGSYLDTVNLLGYLRSRSSVDCDCLDIQVATELGPFVDCTSNQADSYLELLNPQRAALLKNSAALGREILSDFPGVSYEELAVEISVCAPPAILRSLWFRSLAVTDG</sequence>